<reference evidence="1" key="1">
    <citation type="submission" date="2018-05" db="EMBL/GenBank/DDBJ databases">
        <authorList>
            <person name="Lanie J.A."/>
            <person name="Ng W.-L."/>
            <person name="Kazmierczak K.M."/>
            <person name="Andrzejewski T.M."/>
            <person name="Davidsen T.M."/>
            <person name="Wayne K.J."/>
            <person name="Tettelin H."/>
            <person name="Glass J.I."/>
            <person name="Rusch D."/>
            <person name="Podicherti R."/>
            <person name="Tsui H.-C.T."/>
            <person name="Winkler M.E."/>
        </authorList>
    </citation>
    <scope>NUCLEOTIDE SEQUENCE</scope>
</reference>
<evidence type="ECO:0008006" key="2">
    <source>
        <dbReference type="Google" id="ProtNLM"/>
    </source>
</evidence>
<protein>
    <recommendedName>
        <fullName evidence="2">Neutral/alkaline non-lysosomal ceramidase N-terminal domain-containing protein</fullName>
    </recommendedName>
</protein>
<dbReference type="AlphaFoldDB" id="A0A382SW33"/>
<evidence type="ECO:0000313" key="1">
    <source>
        <dbReference type="EMBL" id="SVD13675.1"/>
    </source>
</evidence>
<sequence>MAHGDITPPSDIYHRMWGAAKHDRATGIHRPLRATVALLAPLEGDERQFITALDHCVMGRQEMDNLLDAVSEAADIPREELIVTFSHTHAAGLMGLERGNLPGGDLIEPYLGSVAARVAELAKEAQENLQPATILYGTGRCNLAAHRDFWDEDNQLWTCGYDPGT</sequence>
<dbReference type="EMBL" id="UINC01131767">
    <property type="protein sequence ID" value="SVD13675.1"/>
    <property type="molecule type" value="Genomic_DNA"/>
</dbReference>
<name>A0A382SW33_9ZZZZ</name>
<accession>A0A382SW33</accession>
<organism evidence="1">
    <name type="scientific">marine metagenome</name>
    <dbReference type="NCBI Taxonomy" id="408172"/>
    <lineage>
        <taxon>unclassified sequences</taxon>
        <taxon>metagenomes</taxon>
        <taxon>ecological metagenomes</taxon>
    </lineage>
</organism>
<proteinExistence type="predicted"/>
<feature type="non-terminal residue" evidence="1">
    <location>
        <position position="165"/>
    </location>
</feature>
<gene>
    <name evidence="1" type="ORF">METZ01_LOCUS366529</name>
</gene>